<evidence type="ECO:0000313" key="2">
    <source>
        <dbReference type="Proteomes" id="UP000265938"/>
    </source>
</evidence>
<accession>A0A3A3EGD2</accession>
<dbReference type="AlphaFoldDB" id="A0A3A3EGD2"/>
<dbReference type="RefSeq" id="WP_119853735.1">
    <property type="nucleotide sequence ID" value="NZ_QYSE01000004.1"/>
</dbReference>
<dbReference type="PROSITE" id="PS51257">
    <property type="entry name" value="PROKAR_LIPOPROTEIN"/>
    <property type="match status" value="1"/>
</dbReference>
<gene>
    <name evidence="1" type="ORF">D4741_16360</name>
</gene>
<evidence type="ECO:0000313" key="1">
    <source>
        <dbReference type="EMBL" id="RJF34046.1"/>
    </source>
</evidence>
<proteinExistence type="predicted"/>
<organism evidence="1 2">
    <name type="scientific">Pseudoalteromonas gelatinilytica</name>
    <dbReference type="NCBI Taxonomy" id="1703256"/>
    <lineage>
        <taxon>Bacteria</taxon>
        <taxon>Pseudomonadati</taxon>
        <taxon>Pseudomonadota</taxon>
        <taxon>Gammaproteobacteria</taxon>
        <taxon>Alteromonadales</taxon>
        <taxon>Pseudoalteromonadaceae</taxon>
        <taxon>Pseudoalteromonas</taxon>
    </lineage>
</organism>
<reference evidence="1 2" key="1">
    <citation type="submission" date="2018-09" db="EMBL/GenBank/DDBJ databases">
        <title>Identification of marine bacteria producing industrial enzymes.</title>
        <authorList>
            <person name="Cheng T.H."/>
            <person name="Saidin J."/>
            <person name="Muhd D.D."/>
            <person name="Isa M.N.M."/>
            <person name="Bakar M.F.A."/>
            <person name="Ismail N."/>
        </authorList>
    </citation>
    <scope>NUCLEOTIDE SEQUENCE [LARGE SCALE GENOMIC DNA]</scope>
    <source>
        <strain evidence="1 2">MNAD 1.6</strain>
    </source>
</reference>
<name>A0A3A3EGD2_9GAMM</name>
<comment type="caution">
    <text evidence="1">The sequence shown here is derived from an EMBL/GenBank/DDBJ whole genome shotgun (WGS) entry which is preliminary data.</text>
</comment>
<sequence length="295" mass="30710">MTIASFKRAICATAISSSLLLTGCVIHVSPSQIAEQKQQDLSVSAANISELKIDAEAGSLIIKGDSNATAITVNANIYAAKGDETYTLTLEKHGDTAELISKLNNGSLSFYSGSSPHIDLIVSVPSNLKLDIDDDSGDIVIRAMQNDISIDDDSGSIVIEGGRTINIDDDSGDIRISKVSGNISIEDDSGSIMIGQGQGRIDIEDDSGDIRIENSQGPARIIDESGSISVNTLAGALTIEDGSGDIDVRQIKGLVTITDGSGSIYVDDTLGLTIIEAGSGDLSIDNINGPVKLDK</sequence>
<protein>
    <submittedName>
        <fullName evidence="1">Uncharacterized protein</fullName>
    </submittedName>
</protein>
<dbReference type="Proteomes" id="UP000265938">
    <property type="component" value="Unassembled WGS sequence"/>
</dbReference>
<dbReference type="EMBL" id="QYSE01000004">
    <property type="protein sequence ID" value="RJF34046.1"/>
    <property type="molecule type" value="Genomic_DNA"/>
</dbReference>